<gene>
    <name evidence="1" type="ORF">SAMN05660429_02464</name>
</gene>
<dbReference type="OrthoDB" id="9868992at2"/>
<dbReference type="AlphaFoldDB" id="A0A1I0GJ87"/>
<accession>A0A1I0GJ87</accession>
<dbReference type="RefSeq" id="WP_093330926.1">
    <property type="nucleotide sequence ID" value="NZ_AP027363.1"/>
</dbReference>
<keyword evidence="2" id="KW-1185">Reference proteome</keyword>
<organism evidence="1 2">
    <name type="scientific">Thalassotalea agarivorans</name>
    <name type="common">Thalassomonas agarivorans</name>
    <dbReference type="NCBI Taxonomy" id="349064"/>
    <lineage>
        <taxon>Bacteria</taxon>
        <taxon>Pseudomonadati</taxon>
        <taxon>Pseudomonadota</taxon>
        <taxon>Gammaproteobacteria</taxon>
        <taxon>Alteromonadales</taxon>
        <taxon>Colwelliaceae</taxon>
        <taxon>Thalassotalea</taxon>
    </lineage>
</organism>
<dbReference type="EMBL" id="FOHK01000012">
    <property type="protein sequence ID" value="SET71083.1"/>
    <property type="molecule type" value="Genomic_DNA"/>
</dbReference>
<name>A0A1I0GJ87_THASX</name>
<evidence type="ECO:0000313" key="1">
    <source>
        <dbReference type="EMBL" id="SET71083.1"/>
    </source>
</evidence>
<reference evidence="1 2" key="1">
    <citation type="submission" date="2016-10" db="EMBL/GenBank/DDBJ databases">
        <authorList>
            <person name="de Groot N.N."/>
        </authorList>
    </citation>
    <scope>NUCLEOTIDE SEQUENCE [LARGE SCALE GENOMIC DNA]</scope>
    <source>
        <strain evidence="1 2">DSM 19706</strain>
    </source>
</reference>
<evidence type="ECO:0000313" key="2">
    <source>
        <dbReference type="Proteomes" id="UP000199308"/>
    </source>
</evidence>
<evidence type="ECO:0008006" key="3">
    <source>
        <dbReference type="Google" id="ProtNLM"/>
    </source>
</evidence>
<proteinExistence type="predicted"/>
<sequence length="202" mass="23186">MTEGIITTSINEIIKYMGVPSNGKWSKIVSEELDCLYKTTISWVLSFYADESSPQTVKNQHILNQYNYSSPSERSSASTQFDQTCEIQFDDRIIENLRNKKTAPMNLSVRHSINSPVQRVLYDMVDLFLVKNGIYERTARNLVDDLNLSASRYAYKSKRKTLLEDFKASLDGKMLSTLSILKIDILKTSDGADWKCRFRTVK</sequence>
<protein>
    <recommendedName>
        <fullName evidence="3">Initiator Replication protein</fullName>
    </recommendedName>
</protein>
<dbReference type="Proteomes" id="UP000199308">
    <property type="component" value="Unassembled WGS sequence"/>
</dbReference>